<proteinExistence type="predicted"/>
<name>A0ABT2KEG6_9RHOB</name>
<accession>A0ABT2KEG6</accession>
<gene>
    <name evidence="3" type="ORF">MU516_19035</name>
</gene>
<evidence type="ECO:0000313" key="3">
    <source>
        <dbReference type="EMBL" id="MCT4334932.1"/>
    </source>
</evidence>
<reference evidence="3 4" key="1">
    <citation type="submission" date="2022-04" db="EMBL/GenBank/DDBJ databases">
        <title>Paracoccus sp. YLB-12 draft genome sequence.</title>
        <authorList>
            <person name="Yu L."/>
        </authorList>
    </citation>
    <scope>NUCLEOTIDE SEQUENCE [LARGE SCALE GENOMIC DNA]</scope>
    <source>
        <strain evidence="3 4">YLB-12</strain>
    </source>
</reference>
<keyword evidence="2" id="KW-0472">Membrane</keyword>
<protein>
    <submittedName>
        <fullName evidence="3">DUF2946 domain-containing protein</fullName>
    </submittedName>
</protein>
<dbReference type="EMBL" id="JANAVZ010000027">
    <property type="protein sequence ID" value="MCT4334932.1"/>
    <property type="molecule type" value="Genomic_DNA"/>
</dbReference>
<feature type="region of interest" description="Disordered" evidence="1">
    <location>
        <begin position="179"/>
        <end position="198"/>
    </location>
</feature>
<feature type="compositionally biased region" description="Basic and acidic residues" evidence="1">
    <location>
        <begin position="179"/>
        <end position="189"/>
    </location>
</feature>
<comment type="caution">
    <text evidence="3">The sequence shown here is derived from an EMBL/GenBank/DDBJ whole genome shotgun (WGS) entry which is preliminary data.</text>
</comment>
<evidence type="ECO:0000313" key="4">
    <source>
        <dbReference type="Proteomes" id="UP001320702"/>
    </source>
</evidence>
<feature type="transmembrane region" description="Helical" evidence="2">
    <location>
        <begin position="93"/>
        <end position="113"/>
    </location>
</feature>
<keyword evidence="2" id="KW-0812">Transmembrane</keyword>
<dbReference type="RefSeq" id="WP_260278793.1">
    <property type="nucleotide sequence ID" value="NZ_JANAVZ010000027.1"/>
</dbReference>
<sequence>MIDTEGGARATPVKNGGSSQISIFARFCVSVLDDVIGPIRTFTSSASEGYNGHLSQLRCISGSLGDDGAKILAVSYTYVYADAMSSRSGNISVTLFAVILLMVGSVLSAAMMAPGQEDVERAEIAATGLSPDEICGDHTGATHHCPFCHLVADVSVPSPQTISRRFVGSQDWQQHDDLYRKAQARDTSRNTRGPPTRG</sequence>
<keyword evidence="2" id="KW-1133">Transmembrane helix</keyword>
<dbReference type="Proteomes" id="UP001320702">
    <property type="component" value="Unassembled WGS sequence"/>
</dbReference>
<evidence type="ECO:0000256" key="2">
    <source>
        <dbReference type="SAM" id="Phobius"/>
    </source>
</evidence>
<keyword evidence="4" id="KW-1185">Reference proteome</keyword>
<organism evidence="3 4">
    <name type="scientific">Paracoccus maritimus</name>
    <dbReference type="NCBI Taxonomy" id="2933292"/>
    <lineage>
        <taxon>Bacteria</taxon>
        <taxon>Pseudomonadati</taxon>
        <taxon>Pseudomonadota</taxon>
        <taxon>Alphaproteobacteria</taxon>
        <taxon>Rhodobacterales</taxon>
        <taxon>Paracoccaceae</taxon>
        <taxon>Paracoccus</taxon>
    </lineage>
</organism>
<evidence type="ECO:0000256" key="1">
    <source>
        <dbReference type="SAM" id="MobiDB-lite"/>
    </source>
</evidence>